<dbReference type="PANTHER" id="PTHR33602">
    <property type="entry name" value="REGULATORY PROTEIN RECX FAMILY PROTEIN"/>
    <property type="match status" value="1"/>
</dbReference>
<dbReference type="GO" id="GO:0006282">
    <property type="term" value="P:regulation of DNA repair"/>
    <property type="evidence" value="ECO:0007669"/>
    <property type="project" value="UniProtKB-UniRule"/>
</dbReference>
<comment type="similarity">
    <text evidence="2 5">Belongs to the RecX family.</text>
</comment>
<protein>
    <recommendedName>
        <fullName evidence="3 5">Regulatory protein RecX</fullName>
    </recommendedName>
</protein>
<organism evidence="6 7">
    <name type="scientific">Flexistipes sinusarabici</name>
    <dbReference type="NCBI Taxonomy" id="2352"/>
    <lineage>
        <taxon>Bacteria</taxon>
        <taxon>Pseudomonadati</taxon>
        <taxon>Deferribacterota</taxon>
        <taxon>Deferribacteres</taxon>
        <taxon>Deferribacterales</taxon>
        <taxon>Flexistipitaceae</taxon>
        <taxon>Flexistipes</taxon>
    </lineage>
</organism>
<dbReference type="EMBL" id="VSIV01000408">
    <property type="protein sequence ID" value="TYB32260.1"/>
    <property type="molecule type" value="Genomic_DNA"/>
</dbReference>
<dbReference type="Gene3D" id="1.10.10.10">
    <property type="entry name" value="Winged helix-like DNA-binding domain superfamily/Winged helix DNA-binding domain"/>
    <property type="match status" value="1"/>
</dbReference>
<gene>
    <name evidence="5" type="primary">recX</name>
    <name evidence="6" type="ORF">FXF49_12410</name>
</gene>
<keyword evidence="4 5" id="KW-0963">Cytoplasm</keyword>
<dbReference type="Proteomes" id="UP000323337">
    <property type="component" value="Unassembled WGS sequence"/>
</dbReference>
<evidence type="ECO:0000256" key="3">
    <source>
        <dbReference type="ARBA" id="ARBA00018111"/>
    </source>
</evidence>
<evidence type="ECO:0000256" key="5">
    <source>
        <dbReference type="HAMAP-Rule" id="MF_01114"/>
    </source>
</evidence>
<dbReference type="GO" id="GO:0005737">
    <property type="term" value="C:cytoplasm"/>
    <property type="evidence" value="ECO:0007669"/>
    <property type="project" value="UniProtKB-SubCell"/>
</dbReference>
<evidence type="ECO:0000256" key="4">
    <source>
        <dbReference type="ARBA" id="ARBA00022490"/>
    </source>
</evidence>
<name>A0A5D0MLD3_FLESI</name>
<proteinExistence type="inferred from homology"/>
<sequence>MQNGRIIMGSRPNKTPERYVYGILSKKDFTEGEIAYRLKRKFDLSESEVSAILEKLKRFNFVNDERFAKLFSLAKLRQGYGPYYICRKLSEKMVDISVEDVEEIAFKENMEIEQIAVDVCRNKIRNITDKSGKISENTPSTIGVYKKCFDFLVRRGFDIELSRRIAKEESKYEGDFS</sequence>
<dbReference type="PANTHER" id="PTHR33602:SF1">
    <property type="entry name" value="REGULATORY PROTEIN RECX FAMILY PROTEIN"/>
    <property type="match status" value="1"/>
</dbReference>
<dbReference type="InterPro" id="IPR003783">
    <property type="entry name" value="Regulatory_RecX"/>
</dbReference>
<dbReference type="HAMAP" id="MF_01114">
    <property type="entry name" value="RecX"/>
    <property type="match status" value="1"/>
</dbReference>
<comment type="caution">
    <text evidence="6">The sequence shown here is derived from an EMBL/GenBank/DDBJ whole genome shotgun (WGS) entry which is preliminary data.</text>
</comment>
<comment type="subcellular location">
    <subcellularLocation>
        <location evidence="1 5">Cytoplasm</location>
    </subcellularLocation>
</comment>
<comment type="function">
    <text evidence="5">Modulates RecA activity.</text>
</comment>
<evidence type="ECO:0000313" key="7">
    <source>
        <dbReference type="Proteomes" id="UP000323337"/>
    </source>
</evidence>
<evidence type="ECO:0000256" key="1">
    <source>
        <dbReference type="ARBA" id="ARBA00004496"/>
    </source>
</evidence>
<accession>A0A5D0MLD3</accession>
<dbReference type="InterPro" id="IPR036388">
    <property type="entry name" value="WH-like_DNA-bd_sf"/>
</dbReference>
<reference evidence="6 7" key="1">
    <citation type="submission" date="2019-08" db="EMBL/GenBank/DDBJ databases">
        <title>Genomic characterization of a novel candidate phylum (ARYD3) from a high temperature, high salinity tertiary oil reservoir in north central Oklahoma, USA.</title>
        <authorList>
            <person name="Youssef N.H."/>
            <person name="Yadav A."/>
            <person name="Elshahed M.S."/>
        </authorList>
    </citation>
    <scope>NUCLEOTIDE SEQUENCE [LARGE SCALE GENOMIC DNA]</scope>
    <source>
        <strain evidence="6">ARYD1</strain>
    </source>
</reference>
<dbReference type="AlphaFoldDB" id="A0A5D0MLD3"/>
<evidence type="ECO:0000256" key="2">
    <source>
        <dbReference type="ARBA" id="ARBA00009695"/>
    </source>
</evidence>
<evidence type="ECO:0000313" key="6">
    <source>
        <dbReference type="EMBL" id="TYB32260.1"/>
    </source>
</evidence>